<dbReference type="Proteomes" id="UP000028524">
    <property type="component" value="Unassembled WGS sequence"/>
</dbReference>
<dbReference type="STRING" id="1283841.A0A084Q7W1"/>
<dbReference type="AlphaFoldDB" id="A0A084Q7W1"/>
<sequence length="617" mass="69873">MDTQRDTQSLSEGASDASTAPGANLPPYSVVEGEPSNPPANPPAYLFGRNLLGYDADEEDATENEDPEKIWLGKTNDDFVPMPLSPQWIDLTTLRGWINMCISEHGAKCWPLQQLDGLPAWLVDVRQQCLVAATPEHSYFALSYVWGNVEAAELSQENLIDFLEPGAFNVANRDVVIPKTVRHAMELVALLDETYLWVDRLCICQDDADTKDEHINIMSHIYNNALVTLIAASGWDANHGLRGIKGVTEPRNLSPNAGDNYFKSIEPQSSIWYSRGWTFQELLFSQRRLMFNYNVAIWECGCSLRHEIHGTQWVNELPVKMRINPGQFDRILRRGEDSFMDEANLRLYISIVNKFNARNLTFPEDAARAFAGVINAFTKTAFPGGFLWGLPADCFEASLCWVSSEPMTRRVPRLPGSEELPTWSWMGWQGQLRNDLWMDLESQKDYEREWRMSLEGLTPVCQWLYVEKEDPEHPIPIASGISPRNPLRCLITATEIATFWVHDRPNYLNDMTDGLPMPARMLANEAGDFAGMLLGQSEELNQLPHGMKVECLAISTSPNSLMGGSYWTGSVWGTPNYYNVLWVAREDDVMMRRGVGRIMTSMWLNNQDKEFEVVKLG</sequence>
<dbReference type="EMBL" id="KL661940">
    <property type="protein sequence ID" value="KFA60046.1"/>
    <property type="molecule type" value="Genomic_DNA"/>
</dbReference>
<organism evidence="3 4">
    <name type="scientific">Stachybotrys chlorohalonatus (strain IBT 40285)</name>
    <dbReference type="NCBI Taxonomy" id="1283841"/>
    <lineage>
        <taxon>Eukaryota</taxon>
        <taxon>Fungi</taxon>
        <taxon>Dikarya</taxon>
        <taxon>Ascomycota</taxon>
        <taxon>Pezizomycotina</taxon>
        <taxon>Sordariomycetes</taxon>
        <taxon>Hypocreomycetidae</taxon>
        <taxon>Hypocreales</taxon>
        <taxon>Stachybotryaceae</taxon>
        <taxon>Stachybotrys</taxon>
    </lineage>
</organism>
<dbReference type="OMA" id="LMPERCL"/>
<feature type="region of interest" description="Disordered" evidence="1">
    <location>
        <begin position="1"/>
        <end position="44"/>
    </location>
</feature>
<evidence type="ECO:0000259" key="2">
    <source>
        <dbReference type="Pfam" id="PF06985"/>
    </source>
</evidence>
<feature type="domain" description="Heterokaryon incompatibility" evidence="2">
    <location>
        <begin position="139"/>
        <end position="281"/>
    </location>
</feature>
<name>A0A084Q7W1_STAC4</name>
<dbReference type="InParanoid" id="A0A084Q7W1"/>
<evidence type="ECO:0000313" key="3">
    <source>
        <dbReference type="EMBL" id="KFA60046.1"/>
    </source>
</evidence>
<keyword evidence="4" id="KW-1185">Reference proteome</keyword>
<reference evidence="3 4" key="1">
    <citation type="journal article" date="2014" name="BMC Genomics">
        <title>Comparative genome sequencing reveals chemotype-specific gene clusters in the toxigenic black mold Stachybotrys.</title>
        <authorList>
            <person name="Semeiks J."/>
            <person name="Borek D."/>
            <person name="Otwinowski Z."/>
            <person name="Grishin N.V."/>
        </authorList>
    </citation>
    <scope>NUCLEOTIDE SEQUENCE [LARGE SCALE GENOMIC DNA]</scope>
    <source>
        <strain evidence="3 4">IBT 40285</strain>
    </source>
</reference>
<accession>A0A084Q7W1</accession>
<dbReference type="Pfam" id="PF06985">
    <property type="entry name" value="HET"/>
    <property type="match status" value="1"/>
</dbReference>
<dbReference type="PANTHER" id="PTHR33112:SF12">
    <property type="entry name" value="HETEROKARYON INCOMPATIBILITY DOMAIN-CONTAINING PROTEIN"/>
    <property type="match status" value="1"/>
</dbReference>
<dbReference type="PANTHER" id="PTHR33112">
    <property type="entry name" value="DOMAIN PROTEIN, PUTATIVE-RELATED"/>
    <property type="match status" value="1"/>
</dbReference>
<proteinExistence type="predicted"/>
<evidence type="ECO:0000313" key="4">
    <source>
        <dbReference type="Proteomes" id="UP000028524"/>
    </source>
</evidence>
<dbReference type="InterPro" id="IPR010730">
    <property type="entry name" value="HET"/>
</dbReference>
<protein>
    <recommendedName>
        <fullName evidence="2">Heterokaryon incompatibility domain-containing protein</fullName>
    </recommendedName>
</protein>
<evidence type="ECO:0000256" key="1">
    <source>
        <dbReference type="SAM" id="MobiDB-lite"/>
    </source>
</evidence>
<dbReference type="HOGENOM" id="CLU_003953_2_2_1"/>
<feature type="compositionally biased region" description="Polar residues" evidence="1">
    <location>
        <begin position="1"/>
        <end position="18"/>
    </location>
</feature>
<gene>
    <name evidence="3" type="ORF">S40285_08963</name>
</gene>
<dbReference type="OrthoDB" id="5135333at2759"/>